<organism evidence="2 3">
    <name type="scientific">Paramaledivibacter caminithermalis (strain DSM 15212 / CIP 107654 / DViRD3)</name>
    <name type="common">Clostridium caminithermale</name>
    <dbReference type="NCBI Taxonomy" id="1121301"/>
    <lineage>
        <taxon>Bacteria</taxon>
        <taxon>Bacillati</taxon>
        <taxon>Bacillota</taxon>
        <taxon>Clostridia</taxon>
        <taxon>Peptostreptococcales</taxon>
        <taxon>Caminicellaceae</taxon>
        <taxon>Paramaledivibacter</taxon>
    </lineage>
</organism>
<evidence type="ECO:0000313" key="3">
    <source>
        <dbReference type="Proteomes" id="UP000184465"/>
    </source>
</evidence>
<protein>
    <submittedName>
        <fullName evidence="2">TIGR02677 family protein</fullName>
    </submittedName>
</protein>
<evidence type="ECO:0000256" key="1">
    <source>
        <dbReference type="SAM" id="Coils"/>
    </source>
</evidence>
<dbReference type="EMBL" id="FRAG01000082">
    <property type="protein sequence ID" value="SHK52940.1"/>
    <property type="molecule type" value="Genomic_DNA"/>
</dbReference>
<sequence length="491" mass="59201">MEMNNNILKQITETKYLTAENAWRYRTIIRYFYLQYQKMKYWMYKEEVFEELKKSEYFIEYTMDQCKQDLDSLVEWGNLIPVQDTAKASTVEEFKNKQFRYHLSEYSVEIERMTIRLENLKVESASLEPSLLERLRIELKKFKDMVDEDTNKVGNWWNSLNEDFKRLNQNYQDYIRDLYSLKAEEMMKTREFLVFKDMFIDYLRDFIKGLQQNSYAIEAILKELDIHQEERVLNKVFEYNKSIPRIDTEISLEVIRENINERWTNLKNWFLGDEQRESEAAKLFDITNEIIRKITRFAFQIVETRNSAANRKEEYKKLCEMFLNCKDINEAHRLSSLTFGIFNTKHIKGNIIRDSESINSGVYDERPYEVIIKPRVRTYREKRDRTPIANNSERKREMLEQVIWEREHERSVMESYIVNNQIDFANLPKIESHVRVALLRWLTKGSSAPNRTSKTEDGRVFKVILPEKDKNCILDCEDGKLQMPAYKIIFE</sequence>
<dbReference type="RefSeq" id="WP_073153242.1">
    <property type="nucleotide sequence ID" value="NZ_FRAG01000082.1"/>
</dbReference>
<dbReference type="STRING" id="1121301.SAMN02745912_03590"/>
<gene>
    <name evidence="2" type="ORF">SAMN02745912_03590</name>
</gene>
<accession>A0A1M6T7M3</accession>
<proteinExistence type="predicted"/>
<reference evidence="2 3" key="1">
    <citation type="submission" date="2016-11" db="EMBL/GenBank/DDBJ databases">
        <authorList>
            <person name="Jaros S."/>
            <person name="Januszkiewicz K."/>
            <person name="Wedrychowicz H."/>
        </authorList>
    </citation>
    <scope>NUCLEOTIDE SEQUENCE [LARGE SCALE GENOMIC DNA]</scope>
    <source>
        <strain evidence="2 3">DSM 15212</strain>
    </source>
</reference>
<dbReference type="AlphaFoldDB" id="A0A1M6T7M3"/>
<dbReference type="OrthoDB" id="1639410at2"/>
<evidence type="ECO:0000313" key="2">
    <source>
        <dbReference type="EMBL" id="SHK52940.1"/>
    </source>
</evidence>
<keyword evidence="1" id="KW-0175">Coiled coil</keyword>
<dbReference type="InterPro" id="IPR013493">
    <property type="entry name" value="CHP02677"/>
</dbReference>
<keyword evidence="3" id="KW-1185">Reference proteome</keyword>
<feature type="coiled-coil region" evidence="1">
    <location>
        <begin position="103"/>
        <end position="184"/>
    </location>
</feature>
<dbReference type="NCBIfam" id="TIGR02677">
    <property type="entry name" value="TIGR02677 family protein"/>
    <property type="match status" value="1"/>
</dbReference>
<name>A0A1M6T7M3_PARC5</name>
<dbReference type="Proteomes" id="UP000184465">
    <property type="component" value="Unassembled WGS sequence"/>
</dbReference>
<dbReference type="Pfam" id="PF09660">
    <property type="entry name" value="DUF2397"/>
    <property type="match status" value="1"/>
</dbReference>